<dbReference type="EMBL" id="BMIT01000001">
    <property type="protein sequence ID" value="GGE79899.1"/>
    <property type="molecule type" value="Genomic_DNA"/>
</dbReference>
<proteinExistence type="predicted"/>
<gene>
    <name evidence="1" type="ORF">GCM10008027_00730</name>
</gene>
<dbReference type="RefSeq" id="WP_188726616.1">
    <property type="nucleotide sequence ID" value="NZ_BMIT01000001.1"/>
</dbReference>
<name>A0ABQ1T4U0_9GAMM</name>
<comment type="caution">
    <text evidence="1">The sequence shown here is derived from an EMBL/GenBank/DDBJ whole genome shotgun (WGS) entry which is preliminary data.</text>
</comment>
<reference evidence="2" key="1">
    <citation type="journal article" date="2019" name="Int. J. Syst. Evol. Microbiol.">
        <title>The Global Catalogue of Microorganisms (GCM) 10K type strain sequencing project: providing services to taxonomists for standard genome sequencing and annotation.</title>
        <authorList>
            <consortium name="The Broad Institute Genomics Platform"/>
            <consortium name="The Broad Institute Genome Sequencing Center for Infectious Disease"/>
            <person name="Wu L."/>
            <person name="Ma J."/>
        </authorList>
    </citation>
    <scope>NUCLEOTIDE SEQUENCE [LARGE SCALE GENOMIC DNA]</scope>
    <source>
        <strain evidence="2">CGMCC 1.15394</strain>
    </source>
</reference>
<evidence type="ECO:0000313" key="2">
    <source>
        <dbReference type="Proteomes" id="UP000638462"/>
    </source>
</evidence>
<evidence type="ECO:0000313" key="1">
    <source>
        <dbReference type="EMBL" id="GGE79899.1"/>
    </source>
</evidence>
<protein>
    <recommendedName>
        <fullName evidence="3">Apea-like HEPN domain-containing protein</fullName>
    </recommendedName>
</protein>
<evidence type="ECO:0008006" key="3">
    <source>
        <dbReference type="Google" id="ProtNLM"/>
    </source>
</evidence>
<keyword evidence="2" id="KW-1185">Reference proteome</keyword>
<organism evidence="1 2">
    <name type="scientific">Pseudoalteromonas gelatinilytica</name>
    <dbReference type="NCBI Taxonomy" id="1703256"/>
    <lineage>
        <taxon>Bacteria</taxon>
        <taxon>Pseudomonadati</taxon>
        <taxon>Pseudomonadota</taxon>
        <taxon>Gammaproteobacteria</taxon>
        <taxon>Alteromonadales</taxon>
        <taxon>Pseudoalteromonadaceae</taxon>
        <taxon>Pseudoalteromonas</taxon>
    </lineage>
</organism>
<accession>A0ABQ1T4U0</accession>
<sequence>MDFALLKSKQREIRNEFSDNLGLRVHRALSWLEKSEQCNDDQDSQFIFLWIAFNAAYAQDTEILRHTESEAFSLFIAKLVELDESNKLYNLIWAEFSSSVRVLLDNQYVYQPFWDYHNGKLTEQEWKERFAKAKVAANHALSSKRTDLLVAIILQRLYTLRNQLIHGGATWQSSANRSQIRDGVTFLSKLVPIIVDIMMDNPQVLWGSANYPVVKE</sequence>
<dbReference type="Proteomes" id="UP000638462">
    <property type="component" value="Unassembled WGS sequence"/>
</dbReference>